<dbReference type="SMART" id="SM00421">
    <property type="entry name" value="HTH_LUXR"/>
    <property type="match status" value="1"/>
</dbReference>
<evidence type="ECO:0000256" key="3">
    <source>
        <dbReference type="PROSITE-ProRule" id="PRU00169"/>
    </source>
</evidence>
<evidence type="ECO:0000313" key="6">
    <source>
        <dbReference type="EMBL" id="MBQ0936597.1"/>
    </source>
</evidence>
<protein>
    <submittedName>
        <fullName evidence="6">Response regulator transcription factor</fullName>
    </submittedName>
</protein>
<name>A0ABS5DZL7_9BURK</name>
<dbReference type="Pfam" id="PF00072">
    <property type="entry name" value="Response_reg"/>
    <property type="match status" value="1"/>
</dbReference>
<dbReference type="PROSITE" id="PS50043">
    <property type="entry name" value="HTH_LUXR_2"/>
    <property type="match status" value="1"/>
</dbReference>
<dbReference type="Proteomes" id="UP000672097">
    <property type="component" value="Unassembled WGS sequence"/>
</dbReference>
<keyword evidence="7" id="KW-1185">Reference proteome</keyword>
<evidence type="ECO:0000256" key="1">
    <source>
        <dbReference type="ARBA" id="ARBA00022553"/>
    </source>
</evidence>
<proteinExistence type="predicted"/>
<dbReference type="EMBL" id="JAGQDG010000005">
    <property type="protein sequence ID" value="MBQ0936597.1"/>
    <property type="molecule type" value="Genomic_DNA"/>
</dbReference>
<dbReference type="SUPFAM" id="SSF46894">
    <property type="entry name" value="C-terminal effector domain of the bipartite response regulators"/>
    <property type="match status" value="1"/>
</dbReference>
<dbReference type="InterPro" id="IPR011006">
    <property type="entry name" value="CheY-like_superfamily"/>
</dbReference>
<dbReference type="RefSeq" id="WP_210809957.1">
    <property type="nucleotide sequence ID" value="NZ_JAGQDG010000005.1"/>
</dbReference>
<evidence type="ECO:0000259" key="5">
    <source>
        <dbReference type="PROSITE" id="PS50110"/>
    </source>
</evidence>
<evidence type="ECO:0000259" key="4">
    <source>
        <dbReference type="PROSITE" id="PS50043"/>
    </source>
</evidence>
<dbReference type="PANTHER" id="PTHR45566">
    <property type="entry name" value="HTH-TYPE TRANSCRIPTIONAL REGULATOR YHJB-RELATED"/>
    <property type="match status" value="1"/>
</dbReference>
<reference evidence="6 7" key="1">
    <citation type="submission" date="2021-04" db="EMBL/GenBank/DDBJ databases">
        <title>The genome sequence of type strain Ideonella paludis KCTC 32238.</title>
        <authorList>
            <person name="Liu Y."/>
        </authorList>
    </citation>
    <scope>NUCLEOTIDE SEQUENCE [LARGE SCALE GENOMIC DNA]</scope>
    <source>
        <strain evidence="6 7">KCTC 32238</strain>
    </source>
</reference>
<feature type="domain" description="HTH luxR-type" evidence="4">
    <location>
        <begin position="165"/>
        <end position="231"/>
    </location>
</feature>
<dbReference type="CDD" id="cd06170">
    <property type="entry name" value="LuxR_C_like"/>
    <property type="match status" value="1"/>
</dbReference>
<dbReference type="SUPFAM" id="SSF52172">
    <property type="entry name" value="CheY-like"/>
    <property type="match status" value="1"/>
</dbReference>
<feature type="modified residue" description="4-aspartylphosphate" evidence="3">
    <location>
        <position position="71"/>
    </location>
</feature>
<dbReference type="InterPro" id="IPR000792">
    <property type="entry name" value="Tscrpt_reg_LuxR_C"/>
</dbReference>
<dbReference type="SMART" id="SM00448">
    <property type="entry name" value="REC"/>
    <property type="match status" value="1"/>
</dbReference>
<dbReference type="Pfam" id="PF00196">
    <property type="entry name" value="GerE"/>
    <property type="match status" value="1"/>
</dbReference>
<dbReference type="PROSITE" id="PS50110">
    <property type="entry name" value="RESPONSE_REGULATORY"/>
    <property type="match status" value="1"/>
</dbReference>
<dbReference type="PRINTS" id="PR00038">
    <property type="entry name" value="HTHLUXR"/>
</dbReference>
<evidence type="ECO:0000313" key="7">
    <source>
        <dbReference type="Proteomes" id="UP000672097"/>
    </source>
</evidence>
<dbReference type="Gene3D" id="3.40.50.2300">
    <property type="match status" value="1"/>
</dbReference>
<sequence length="243" mass="26395">MPALSAEELQANNPTSLTTRVLLVEDQSLVRAGMKTMLHMVEPGLQIIEAGDYDDALRQLAQTPIDFVLLDIDLRSAKSGLDLLAHVRQQGLPVKVIMLSASDDRETVLHCLASGASGYIAKSSGDESVFVEALSTVLHDGVFLPASILAAGDHGLPTERPPAPKSLADYALSPRMTEVLYYLCQGMPNKGIARQMGISEGTVRKTYVSELLRHFKVTRRTELIIEVSRLGLRVPRPAPLTQA</sequence>
<comment type="caution">
    <text evidence="6">The sequence shown here is derived from an EMBL/GenBank/DDBJ whole genome shotgun (WGS) entry which is preliminary data.</text>
</comment>
<keyword evidence="1 3" id="KW-0597">Phosphoprotein</keyword>
<dbReference type="InterPro" id="IPR016032">
    <property type="entry name" value="Sig_transdc_resp-reg_C-effctor"/>
</dbReference>
<organism evidence="6 7">
    <name type="scientific">Ideonella paludis</name>
    <dbReference type="NCBI Taxonomy" id="1233411"/>
    <lineage>
        <taxon>Bacteria</taxon>
        <taxon>Pseudomonadati</taxon>
        <taxon>Pseudomonadota</taxon>
        <taxon>Betaproteobacteria</taxon>
        <taxon>Burkholderiales</taxon>
        <taxon>Sphaerotilaceae</taxon>
        <taxon>Ideonella</taxon>
    </lineage>
</organism>
<dbReference type="CDD" id="cd17535">
    <property type="entry name" value="REC_NarL-like"/>
    <property type="match status" value="1"/>
</dbReference>
<gene>
    <name evidence="6" type="ORF">KAK11_14765</name>
</gene>
<dbReference type="Gene3D" id="1.10.10.10">
    <property type="entry name" value="Winged helix-like DNA-binding domain superfamily/Winged helix DNA-binding domain"/>
    <property type="match status" value="1"/>
</dbReference>
<dbReference type="InterPro" id="IPR051015">
    <property type="entry name" value="EvgA-like"/>
</dbReference>
<feature type="domain" description="Response regulatory" evidence="5">
    <location>
        <begin position="20"/>
        <end position="137"/>
    </location>
</feature>
<accession>A0ABS5DZL7</accession>
<dbReference type="InterPro" id="IPR001789">
    <property type="entry name" value="Sig_transdc_resp-reg_receiver"/>
</dbReference>
<dbReference type="InterPro" id="IPR058245">
    <property type="entry name" value="NreC/VraR/RcsB-like_REC"/>
</dbReference>
<keyword evidence="2" id="KW-0238">DNA-binding</keyword>
<evidence type="ECO:0000256" key="2">
    <source>
        <dbReference type="ARBA" id="ARBA00023125"/>
    </source>
</evidence>
<dbReference type="InterPro" id="IPR036388">
    <property type="entry name" value="WH-like_DNA-bd_sf"/>
</dbReference>
<dbReference type="PANTHER" id="PTHR45566:SF1">
    <property type="entry name" value="HTH-TYPE TRANSCRIPTIONAL REGULATOR YHJB-RELATED"/>
    <property type="match status" value="1"/>
</dbReference>